<dbReference type="Proteomes" id="UP001642360">
    <property type="component" value="Unassembled WGS sequence"/>
</dbReference>
<evidence type="ECO:0000313" key="3">
    <source>
        <dbReference type="Proteomes" id="UP001642360"/>
    </source>
</evidence>
<gene>
    <name evidence="2" type="ORF">ILEXP_LOCUS5404</name>
</gene>
<reference evidence="2 3" key="1">
    <citation type="submission" date="2024-02" db="EMBL/GenBank/DDBJ databases">
        <authorList>
            <person name="Vignale AGUSTIN F."/>
            <person name="Sosa J E."/>
            <person name="Modenutti C."/>
        </authorList>
    </citation>
    <scope>NUCLEOTIDE SEQUENCE [LARGE SCALE GENOMIC DNA]</scope>
</reference>
<dbReference type="Pfam" id="PF03108">
    <property type="entry name" value="DBD_Tnp_Mut"/>
    <property type="match status" value="1"/>
</dbReference>
<dbReference type="EMBL" id="CAUOFW020000875">
    <property type="protein sequence ID" value="CAK9138302.1"/>
    <property type="molecule type" value="Genomic_DNA"/>
</dbReference>
<evidence type="ECO:0000259" key="1">
    <source>
        <dbReference type="Pfam" id="PF03108"/>
    </source>
</evidence>
<evidence type="ECO:0000313" key="2">
    <source>
        <dbReference type="EMBL" id="CAK9138302.1"/>
    </source>
</evidence>
<name>A0ABC8R2T1_9AQUA</name>
<organism evidence="2 3">
    <name type="scientific">Ilex paraguariensis</name>
    <name type="common">yerba mate</name>
    <dbReference type="NCBI Taxonomy" id="185542"/>
    <lineage>
        <taxon>Eukaryota</taxon>
        <taxon>Viridiplantae</taxon>
        <taxon>Streptophyta</taxon>
        <taxon>Embryophyta</taxon>
        <taxon>Tracheophyta</taxon>
        <taxon>Spermatophyta</taxon>
        <taxon>Magnoliopsida</taxon>
        <taxon>eudicotyledons</taxon>
        <taxon>Gunneridae</taxon>
        <taxon>Pentapetalae</taxon>
        <taxon>asterids</taxon>
        <taxon>campanulids</taxon>
        <taxon>Aquifoliales</taxon>
        <taxon>Aquifoliaceae</taxon>
        <taxon>Ilex</taxon>
    </lineage>
</organism>
<proteinExistence type="predicted"/>
<keyword evidence="3" id="KW-1185">Reference proteome</keyword>
<dbReference type="InterPro" id="IPR004332">
    <property type="entry name" value="Transposase_MuDR"/>
</dbReference>
<comment type="caution">
    <text evidence="2">The sequence shown here is derived from an EMBL/GenBank/DDBJ whole genome shotgun (WGS) entry which is preliminary data.</text>
</comment>
<feature type="domain" description="Transposase MuDR plant" evidence="1">
    <location>
        <begin position="126"/>
        <end position="172"/>
    </location>
</feature>
<dbReference type="AlphaFoldDB" id="A0ABC8R2T1"/>
<accession>A0ABC8R2T1</accession>
<sequence>MGGEYDMDESHLYDTYVDIDKGIGLAETKTKGLIKGKLLVGTWTKWWTKITGLTIIKTKGLIKGKGKRAQEWKLIYELSSEGYATKELFSFSDSSLDDDDEEVSSKRKKSFRYPQFDAKTDMVDPQFMLGLLFKNASEFRSAIRQHAIKWRKQTRFYKNKKTRLRAVCRNGCD</sequence>
<protein>
    <recommendedName>
        <fullName evidence="1">Transposase MuDR plant domain-containing protein</fullName>
    </recommendedName>
</protein>